<reference evidence="2" key="1">
    <citation type="submission" date="2022-11" db="UniProtKB">
        <authorList>
            <consortium name="WormBaseParasite"/>
        </authorList>
    </citation>
    <scope>IDENTIFICATION</scope>
</reference>
<accession>A0AC34RFT1</accession>
<evidence type="ECO:0000313" key="1">
    <source>
        <dbReference type="Proteomes" id="UP000887576"/>
    </source>
</evidence>
<organism evidence="1 2">
    <name type="scientific">Panagrolaimus sp. JU765</name>
    <dbReference type="NCBI Taxonomy" id="591449"/>
    <lineage>
        <taxon>Eukaryota</taxon>
        <taxon>Metazoa</taxon>
        <taxon>Ecdysozoa</taxon>
        <taxon>Nematoda</taxon>
        <taxon>Chromadorea</taxon>
        <taxon>Rhabditida</taxon>
        <taxon>Tylenchina</taxon>
        <taxon>Panagrolaimomorpha</taxon>
        <taxon>Panagrolaimoidea</taxon>
        <taxon>Panagrolaimidae</taxon>
        <taxon>Panagrolaimus</taxon>
    </lineage>
</organism>
<sequence>MSIEITHNWDAKQWDWPLQHNDGVVRVINTPQKFEVGLDASFFTPKEIEVKVMGQSLHIHAQHESRSDAYGQIKREVNRTYHLPEDVDATTIKSHLSHNGVLTITAAKKA</sequence>
<name>A0AC34RFT1_9BILA</name>
<dbReference type="WBParaSite" id="JU765_v2.g6395.t1">
    <property type="protein sequence ID" value="JU765_v2.g6395.t1"/>
    <property type="gene ID" value="JU765_v2.g6395"/>
</dbReference>
<dbReference type="Proteomes" id="UP000887576">
    <property type="component" value="Unplaced"/>
</dbReference>
<evidence type="ECO:0000313" key="2">
    <source>
        <dbReference type="WBParaSite" id="JU765_v2.g6395.t1"/>
    </source>
</evidence>
<proteinExistence type="predicted"/>
<protein>
    <submittedName>
        <fullName evidence="2">SHSP domain-containing protein</fullName>
    </submittedName>
</protein>